<accession>A0A371DRL9</accession>
<dbReference type="AlphaFoldDB" id="A0A371DRL9"/>
<reference evidence="1 2" key="1">
    <citation type="journal article" date="2018" name="Biotechnol. Biofuels">
        <title>Integrative visual omics of the white-rot fungus Polyporus brumalis exposes the biotechnological potential of its oxidative enzymes for delignifying raw plant biomass.</title>
        <authorList>
            <person name="Miyauchi S."/>
            <person name="Rancon A."/>
            <person name="Drula E."/>
            <person name="Hage H."/>
            <person name="Chaduli D."/>
            <person name="Favel A."/>
            <person name="Grisel S."/>
            <person name="Henrissat B."/>
            <person name="Herpoel-Gimbert I."/>
            <person name="Ruiz-Duenas F.J."/>
            <person name="Chevret D."/>
            <person name="Hainaut M."/>
            <person name="Lin J."/>
            <person name="Wang M."/>
            <person name="Pangilinan J."/>
            <person name="Lipzen A."/>
            <person name="Lesage-Meessen L."/>
            <person name="Navarro D."/>
            <person name="Riley R."/>
            <person name="Grigoriev I.V."/>
            <person name="Zhou S."/>
            <person name="Raouche S."/>
            <person name="Rosso M.N."/>
        </authorList>
    </citation>
    <scope>NUCLEOTIDE SEQUENCE [LARGE SCALE GENOMIC DNA]</scope>
    <source>
        <strain evidence="1 2">BRFM 1820</strain>
    </source>
</reference>
<protein>
    <submittedName>
        <fullName evidence="1">Uncharacterized protein</fullName>
    </submittedName>
</protein>
<sequence length="148" mass="16870">MFVFLLSPVCERTSCPGRFQLRRASCMMWTTSLHRRRHSLCTFASVHRSHNDGHTGHILRAPFTVSGVGACSWLPMYARVSHSTSIHDVVSRSYRPQVGTRAERCRSLPWKRKRRRGLGDGGQSTRWTTWRPQAAICIYACLLAGVLR</sequence>
<dbReference type="Proteomes" id="UP000256964">
    <property type="component" value="Unassembled WGS sequence"/>
</dbReference>
<keyword evidence="2" id="KW-1185">Reference proteome</keyword>
<dbReference type="EMBL" id="KZ857383">
    <property type="protein sequence ID" value="RDX55165.1"/>
    <property type="molecule type" value="Genomic_DNA"/>
</dbReference>
<name>A0A371DRL9_9APHY</name>
<gene>
    <name evidence="1" type="ORF">OH76DRAFT_872238</name>
</gene>
<evidence type="ECO:0000313" key="1">
    <source>
        <dbReference type="EMBL" id="RDX55165.1"/>
    </source>
</evidence>
<organism evidence="1 2">
    <name type="scientific">Lentinus brumalis</name>
    <dbReference type="NCBI Taxonomy" id="2498619"/>
    <lineage>
        <taxon>Eukaryota</taxon>
        <taxon>Fungi</taxon>
        <taxon>Dikarya</taxon>
        <taxon>Basidiomycota</taxon>
        <taxon>Agaricomycotina</taxon>
        <taxon>Agaricomycetes</taxon>
        <taxon>Polyporales</taxon>
        <taxon>Polyporaceae</taxon>
        <taxon>Lentinus</taxon>
    </lineage>
</organism>
<evidence type="ECO:0000313" key="2">
    <source>
        <dbReference type="Proteomes" id="UP000256964"/>
    </source>
</evidence>
<proteinExistence type="predicted"/>